<dbReference type="PANTHER" id="PTHR30385">
    <property type="entry name" value="SIGMA FACTOR F FLAGELLAR"/>
    <property type="match status" value="1"/>
</dbReference>
<dbReference type="InterPro" id="IPR007627">
    <property type="entry name" value="RNA_pol_sigma70_r2"/>
</dbReference>
<dbReference type="InterPro" id="IPR007630">
    <property type="entry name" value="RNA_pol_sigma70_r4"/>
</dbReference>
<dbReference type="SUPFAM" id="SSF88659">
    <property type="entry name" value="Sigma3 and sigma4 domains of RNA polymerase sigma factors"/>
    <property type="match status" value="1"/>
</dbReference>
<gene>
    <name evidence="7" type="ORF">ACFPM4_12505</name>
</gene>
<sequence length="166" mass="19969">MESFEELVEQYKPMIYKVIHTLHIYKDEEEYFQTGVIGLWEAKERYDPERGNFSTIAYTYIRGRILDELKRKNRIEERSAYPDEEFWLMKIDENAEHPFELATLLSYCNGLTPKQKQWVIDTFYLGLTLKEIAKKENVSESAVKKWRKQAMEKIKENIEKRDESID</sequence>
<dbReference type="InterPro" id="IPR014284">
    <property type="entry name" value="RNA_pol_sigma-70_dom"/>
</dbReference>
<dbReference type="EMBL" id="JBHSMC010000015">
    <property type="protein sequence ID" value="MFC5465564.1"/>
    <property type="molecule type" value="Genomic_DNA"/>
</dbReference>
<accession>A0ABW0LIH3</accession>
<dbReference type="Gene3D" id="1.10.1740.10">
    <property type="match status" value="1"/>
</dbReference>
<evidence type="ECO:0000259" key="6">
    <source>
        <dbReference type="Pfam" id="PF04545"/>
    </source>
</evidence>
<feature type="domain" description="RNA polymerase sigma-70 region 2" evidence="5">
    <location>
        <begin position="7"/>
        <end position="74"/>
    </location>
</feature>
<keyword evidence="2" id="KW-0731">Sigma factor</keyword>
<name>A0ABW0LIH3_9BACI</name>
<evidence type="ECO:0000256" key="2">
    <source>
        <dbReference type="ARBA" id="ARBA00023082"/>
    </source>
</evidence>
<evidence type="ECO:0000256" key="1">
    <source>
        <dbReference type="ARBA" id="ARBA00023015"/>
    </source>
</evidence>
<feature type="domain" description="RNA polymerase sigma-70 region 4" evidence="6">
    <location>
        <begin position="110"/>
        <end position="156"/>
    </location>
</feature>
<dbReference type="NCBIfam" id="TIGR02937">
    <property type="entry name" value="sigma70-ECF"/>
    <property type="match status" value="1"/>
</dbReference>
<dbReference type="Gene3D" id="1.10.10.10">
    <property type="entry name" value="Winged helix-like DNA-binding domain superfamily/Winged helix DNA-binding domain"/>
    <property type="match status" value="1"/>
</dbReference>
<dbReference type="RefSeq" id="WP_382352166.1">
    <property type="nucleotide sequence ID" value="NZ_JBHSMC010000015.1"/>
</dbReference>
<dbReference type="Pfam" id="PF04542">
    <property type="entry name" value="Sigma70_r2"/>
    <property type="match status" value="1"/>
</dbReference>
<evidence type="ECO:0000313" key="7">
    <source>
        <dbReference type="EMBL" id="MFC5465564.1"/>
    </source>
</evidence>
<evidence type="ECO:0000256" key="3">
    <source>
        <dbReference type="ARBA" id="ARBA00023125"/>
    </source>
</evidence>
<reference evidence="8" key="1">
    <citation type="journal article" date="2019" name="Int. J. Syst. Evol. Microbiol.">
        <title>The Global Catalogue of Microorganisms (GCM) 10K type strain sequencing project: providing services to taxonomists for standard genome sequencing and annotation.</title>
        <authorList>
            <consortium name="The Broad Institute Genomics Platform"/>
            <consortium name="The Broad Institute Genome Sequencing Center for Infectious Disease"/>
            <person name="Wu L."/>
            <person name="Ma J."/>
        </authorList>
    </citation>
    <scope>NUCLEOTIDE SEQUENCE [LARGE SCALE GENOMIC DNA]</scope>
    <source>
        <strain evidence="8">CGMCC 1.12237</strain>
    </source>
</reference>
<dbReference type="InterPro" id="IPR013325">
    <property type="entry name" value="RNA_pol_sigma_r2"/>
</dbReference>
<keyword evidence="4" id="KW-0804">Transcription</keyword>
<evidence type="ECO:0000313" key="8">
    <source>
        <dbReference type="Proteomes" id="UP001596147"/>
    </source>
</evidence>
<dbReference type="Proteomes" id="UP001596147">
    <property type="component" value="Unassembled WGS sequence"/>
</dbReference>
<keyword evidence="1" id="KW-0805">Transcription regulation</keyword>
<keyword evidence="8" id="KW-1185">Reference proteome</keyword>
<dbReference type="SUPFAM" id="SSF88946">
    <property type="entry name" value="Sigma2 domain of RNA polymerase sigma factors"/>
    <property type="match status" value="1"/>
</dbReference>
<dbReference type="Pfam" id="PF04545">
    <property type="entry name" value="Sigma70_r4"/>
    <property type="match status" value="1"/>
</dbReference>
<protein>
    <submittedName>
        <fullName evidence="7">Sigma-70 family RNA polymerase sigma factor</fullName>
    </submittedName>
</protein>
<evidence type="ECO:0000259" key="5">
    <source>
        <dbReference type="Pfam" id="PF04542"/>
    </source>
</evidence>
<keyword evidence="3" id="KW-0238">DNA-binding</keyword>
<organism evidence="7 8">
    <name type="scientific">Lederbergia graminis</name>
    <dbReference type="NCBI Taxonomy" id="735518"/>
    <lineage>
        <taxon>Bacteria</taxon>
        <taxon>Bacillati</taxon>
        <taxon>Bacillota</taxon>
        <taxon>Bacilli</taxon>
        <taxon>Bacillales</taxon>
        <taxon>Bacillaceae</taxon>
        <taxon>Lederbergia</taxon>
    </lineage>
</organism>
<dbReference type="InterPro" id="IPR013324">
    <property type="entry name" value="RNA_pol_sigma_r3/r4-like"/>
</dbReference>
<proteinExistence type="predicted"/>
<dbReference type="InterPro" id="IPR036388">
    <property type="entry name" value="WH-like_DNA-bd_sf"/>
</dbReference>
<evidence type="ECO:0000256" key="4">
    <source>
        <dbReference type="ARBA" id="ARBA00023163"/>
    </source>
</evidence>
<comment type="caution">
    <text evidence="7">The sequence shown here is derived from an EMBL/GenBank/DDBJ whole genome shotgun (WGS) entry which is preliminary data.</text>
</comment>